<dbReference type="Proteomes" id="UP000474757">
    <property type="component" value="Unassembled WGS sequence"/>
</dbReference>
<feature type="domain" description="SH3b" evidence="1">
    <location>
        <begin position="107"/>
        <end position="159"/>
    </location>
</feature>
<evidence type="ECO:0000313" key="2">
    <source>
        <dbReference type="EMBL" id="NDV02146.1"/>
    </source>
</evidence>
<reference evidence="2 3" key="1">
    <citation type="submission" date="2020-02" db="EMBL/GenBank/DDBJ databases">
        <title>Pseudoroseicyclus tamarix, sp. nov., isolated from offshore sediment of a Tamarix chinensis forest.</title>
        <authorList>
            <person name="Gai Y."/>
        </authorList>
    </citation>
    <scope>NUCLEOTIDE SEQUENCE [LARGE SCALE GENOMIC DNA]</scope>
    <source>
        <strain evidence="2 3">CLL3-39</strain>
    </source>
</reference>
<evidence type="ECO:0000259" key="1">
    <source>
        <dbReference type="Pfam" id="PF08239"/>
    </source>
</evidence>
<evidence type="ECO:0000313" key="3">
    <source>
        <dbReference type="Proteomes" id="UP000474757"/>
    </source>
</evidence>
<protein>
    <submittedName>
        <fullName evidence="2">SH3 domain-containing protein</fullName>
    </submittedName>
</protein>
<sequence length="163" mass="17255">MKSFITVTFLFLGGAYYALSDGPNFVPESQSPMEVAAADISDVEVTRAAGDDVVLASMTNAGSLNLPVIAEPASAEPEIALEPEAEVIEVAAAPAADEMDIWEVAGSRVNMRAGPGTDYLVLDTLNGGTDLELLETRAGWARVRLVDGEVEGWMAERLLEPES</sequence>
<dbReference type="InterPro" id="IPR003646">
    <property type="entry name" value="SH3-like_bac-type"/>
</dbReference>
<proteinExistence type="predicted"/>
<name>A0A6B2K5R9_9RHOB</name>
<dbReference type="RefSeq" id="WP_163894812.1">
    <property type="nucleotide sequence ID" value="NZ_JAAFYS010000003.1"/>
</dbReference>
<accession>A0A6B2K5R9</accession>
<dbReference type="AlphaFoldDB" id="A0A6B2K5R9"/>
<keyword evidence="3" id="KW-1185">Reference proteome</keyword>
<dbReference type="Pfam" id="PF08239">
    <property type="entry name" value="SH3_3"/>
    <property type="match status" value="1"/>
</dbReference>
<dbReference type="EMBL" id="JAAGAB010000003">
    <property type="protein sequence ID" value="NDV02146.1"/>
    <property type="molecule type" value="Genomic_DNA"/>
</dbReference>
<dbReference type="Gene3D" id="2.30.30.40">
    <property type="entry name" value="SH3 Domains"/>
    <property type="match status" value="1"/>
</dbReference>
<gene>
    <name evidence="2" type="ORF">GZA08_14345</name>
</gene>
<organism evidence="2 3">
    <name type="scientific">Pseudoroseicyclus tamaricis</name>
    <dbReference type="NCBI Taxonomy" id="2705421"/>
    <lineage>
        <taxon>Bacteria</taxon>
        <taxon>Pseudomonadati</taxon>
        <taxon>Pseudomonadota</taxon>
        <taxon>Alphaproteobacteria</taxon>
        <taxon>Rhodobacterales</taxon>
        <taxon>Paracoccaceae</taxon>
        <taxon>Pseudoroseicyclus</taxon>
    </lineage>
</organism>
<comment type="caution">
    <text evidence="2">The sequence shown here is derived from an EMBL/GenBank/DDBJ whole genome shotgun (WGS) entry which is preliminary data.</text>
</comment>